<keyword evidence="3" id="KW-1185">Reference proteome</keyword>
<feature type="transmembrane region" description="Helical" evidence="1">
    <location>
        <begin position="5"/>
        <end position="23"/>
    </location>
</feature>
<name>A0A2P4QX51_RHIID</name>
<comment type="caution">
    <text evidence="2">The sequence shown here is derived from an EMBL/GenBank/DDBJ whole genome shotgun (WGS) entry which is preliminary data.</text>
</comment>
<dbReference type="Proteomes" id="UP000018888">
    <property type="component" value="Unassembled WGS sequence"/>
</dbReference>
<reference evidence="2 3" key="2">
    <citation type="journal article" date="2018" name="New Phytol.">
        <title>High intraspecific genome diversity in the model arbuscular mycorrhizal symbiont Rhizophagus irregularis.</title>
        <authorList>
            <person name="Chen E.C.H."/>
            <person name="Morin E."/>
            <person name="Beaudet D."/>
            <person name="Noel J."/>
            <person name="Yildirir G."/>
            <person name="Ndikumana S."/>
            <person name="Charron P."/>
            <person name="St-Onge C."/>
            <person name="Giorgi J."/>
            <person name="Kruger M."/>
            <person name="Marton T."/>
            <person name="Ropars J."/>
            <person name="Grigoriev I.V."/>
            <person name="Hainaut M."/>
            <person name="Henrissat B."/>
            <person name="Roux C."/>
            <person name="Martin F."/>
            <person name="Corradi N."/>
        </authorList>
    </citation>
    <scope>NUCLEOTIDE SEQUENCE [LARGE SCALE GENOMIC DNA]</scope>
    <source>
        <strain evidence="2 3">DAOM 197198</strain>
    </source>
</reference>
<evidence type="ECO:0000313" key="3">
    <source>
        <dbReference type="Proteomes" id="UP000018888"/>
    </source>
</evidence>
<feature type="transmembrane region" description="Helical" evidence="1">
    <location>
        <begin position="35"/>
        <end position="54"/>
    </location>
</feature>
<sequence>MDLRLILTLIMDVLSVIIINPAYSNNKQNEMIEVYIIIVALFHFCHIISIYSICKI</sequence>
<accession>A0A2P4QX51</accession>
<dbReference type="AlphaFoldDB" id="A0A2P4QX51"/>
<keyword evidence="1" id="KW-0472">Membrane</keyword>
<evidence type="ECO:0000313" key="2">
    <source>
        <dbReference type="EMBL" id="POG82246.1"/>
    </source>
</evidence>
<reference evidence="2 3" key="1">
    <citation type="journal article" date="2013" name="Proc. Natl. Acad. Sci. U.S.A.">
        <title>Genome of an arbuscular mycorrhizal fungus provides insight into the oldest plant symbiosis.</title>
        <authorList>
            <person name="Tisserant E."/>
            <person name="Malbreil M."/>
            <person name="Kuo A."/>
            <person name="Kohler A."/>
            <person name="Symeonidi A."/>
            <person name="Balestrini R."/>
            <person name="Charron P."/>
            <person name="Duensing N."/>
            <person name="Frei Dit Frey N."/>
            <person name="Gianinazzi-Pearson V."/>
            <person name="Gilbert L.B."/>
            <person name="Handa Y."/>
            <person name="Herr J.R."/>
            <person name="Hijri M."/>
            <person name="Koul R."/>
            <person name="Kawaguchi M."/>
            <person name="Krajinski F."/>
            <person name="Lammers P.J."/>
            <person name="Masclaux F.G."/>
            <person name="Murat C."/>
            <person name="Morin E."/>
            <person name="Ndikumana S."/>
            <person name="Pagni M."/>
            <person name="Petitpierre D."/>
            <person name="Requena N."/>
            <person name="Rosikiewicz P."/>
            <person name="Riley R."/>
            <person name="Saito K."/>
            <person name="San Clemente H."/>
            <person name="Shapiro H."/>
            <person name="van Tuinen D."/>
            <person name="Becard G."/>
            <person name="Bonfante P."/>
            <person name="Paszkowski U."/>
            <person name="Shachar-Hill Y.Y."/>
            <person name="Tuskan G.A."/>
            <person name="Young P.W."/>
            <person name="Sanders I.R."/>
            <person name="Henrissat B."/>
            <person name="Rensing S.A."/>
            <person name="Grigoriev I.V."/>
            <person name="Corradi N."/>
            <person name="Roux C."/>
            <person name="Martin F."/>
        </authorList>
    </citation>
    <scope>NUCLEOTIDE SEQUENCE [LARGE SCALE GENOMIC DNA]</scope>
    <source>
        <strain evidence="2 3">DAOM 197198</strain>
    </source>
</reference>
<organism evidence="2 3">
    <name type="scientific">Rhizophagus irregularis (strain DAOM 181602 / DAOM 197198 / MUCL 43194)</name>
    <name type="common">Arbuscular mycorrhizal fungus</name>
    <name type="synonym">Glomus intraradices</name>
    <dbReference type="NCBI Taxonomy" id="747089"/>
    <lineage>
        <taxon>Eukaryota</taxon>
        <taxon>Fungi</taxon>
        <taxon>Fungi incertae sedis</taxon>
        <taxon>Mucoromycota</taxon>
        <taxon>Glomeromycotina</taxon>
        <taxon>Glomeromycetes</taxon>
        <taxon>Glomerales</taxon>
        <taxon>Glomeraceae</taxon>
        <taxon>Rhizophagus</taxon>
    </lineage>
</organism>
<evidence type="ECO:0000256" key="1">
    <source>
        <dbReference type="SAM" id="Phobius"/>
    </source>
</evidence>
<dbReference type="EMBL" id="AUPC02000006">
    <property type="protein sequence ID" value="POG82246.1"/>
    <property type="molecule type" value="Genomic_DNA"/>
</dbReference>
<keyword evidence="1" id="KW-1133">Transmembrane helix</keyword>
<keyword evidence="1" id="KW-0812">Transmembrane</keyword>
<gene>
    <name evidence="2" type="ORF">GLOIN_2v1500262</name>
</gene>
<protein>
    <submittedName>
        <fullName evidence="2">Uncharacterized protein</fullName>
    </submittedName>
</protein>
<proteinExistence type="predicted"/>